<dbReference type="Proteomes" id="UP000251960">
    <property type="component" value="Chromosome 1"/>
</dbReference>
<reference evidence="1" key="1">
    <citation type="journal article" date="2018" name="Nat. Genet.">
        <title>Extensive intraspecific gene order and gene structural variations between Mo17 and other maize genomes.</title>
        <authorList>
            <person name="Sun S."/>
            <person name="Zhou Y."/>
            <person name="Chen J."/>
            <person name="Shi J."/>
            <person name="Zhao H."/>
            <person name="Zhao H."/>
            <person name="Song W."/>
            <person name="Zhang M."/>
            <person name="Cui Y."/>
            <person name="Dong X."/>
            <person name="Liu H."/>
            <person name="Ma X."/>
            <person name="Jiao Y."/>
            <person name="Wang B."/>
            <person name="Wei X."/>
            <person name="Stein J.C."/>
            <person name="Glaubitz J.C."/>
            <person name="Lu F."/>
            <person name="Yu G."/>
            <person name="Liang C."/>
            <person name="Fengler K."/>
            <person name="Li B."/>
            <person name="Rafalski A."/>
            <person name="Schnable P.S."/>
            <person name="Ware D.H."/>
            <person name="Buckler E.S."/>
            <person name="Lai J."/>
        </authorList>
    </citation>
    <scope>NUCLEOTIDE SEQUENCE [LARGE SCALE GENOMIC DNA]</scope>
    <source>
        <tissue evidence="1">Seedling</tissue>
    </source>
</reference>
<sequence length="33" mass="3630">MHCVRSLIKICSGVAPPDLQKKTNVLGVRCFLC</sequence>
<gene>
    <name evidence="1" type="ORF">Zm00014a_010055</name>
</gene>
<proteinExistence type="predicted"/>
<comment type="caution">
    <text evidence="1">The sequence shown here is derived from an EMBL/GenBank/DDBJ whole genome shotgun (WGS) entry which is preliminary data.</text>
</comment>
<dbReference type="AlphaFoldDB" id="A0A317Y0V8"/>
<organism evidence="1">
    <name type="scientific">Zea mays</name>
    <name type="common">Maize</name>
    <dbReference type="NCBI Taxonomy" id="4577"/>
    <lineage>
        <taxon>Eukaryota</taxon>
        <taxon>Viridiplantae</taxon>
        <taxon>Streptophyta</taxon>
        <taxon>Embryophyta</taxon>
        <taxon>Tracheophyta</taxon>
        <taxon>Spermatophyta</taxon>
        <taxon>Magnoliopsida</taxon>
        <taxon>Liliopsida</taxon>
        <taxon>Poales</taxon>
        <taxon>Poaceae</taxon>
        <taxon>PACMAD clade</taxon>
        <taxon>Panicoideae</taxon>
        <taxon>Andropogonodae</taxon>
        <taxon>Andropogoneae</taxon>
        <taxon>Tripsacinae</taxon>
        <taxon>Zea</taxon>
    </lineage>
</organism>
<dbReference type="EMBL" id="NCVQ01000001">
    <property type="protein sequence ID" value="PWZ52258.1"/>
    <property type="molecule type" value="Genomic_DNA"/>
</dbReference>
<name>A0A317Y0V8_MAIZE</name>
<protein>
    <submittedName>
        <fullName evidence="1">Uncharacterized protein</fullName>
    </submittedName>
</protein>
<accession>A0A317Y0V8</accession>
<evidence type="ECO:0000313" key="1">
    <source>
        <dbReference type="EMBL" id="PWZ52258.1"/>
    </source>
</evidence>